<organism evidence="2 3">
    <name type="scientific">Nonomuraea cavernae</name>
    <dbReference type="NCBI Taxonomy" id="2045107"/>
    <lineage>
        <taxon>Bacteria</taxon>
        <taxon>Bacillati</taxon>
        <taxon>Actinomycetota</taxon>
        <taxon>Actinomycetes</taxon>
        <taxon>Streptosporangiales</taxon>
        <taxon>Streptosporangiaceae</taxon>
        <taxon>Nonomuraea</taxon>
    </lineage>
</organism>
<gene>
    <name evidence="2" type="ORF">GCM10012289_02150</name>
</gene>
<keyword evidence="3" id="KW-1185">Reference proteome</keyword>
<dbReference type="EMBL" id="BMNH01000001">
    <property type="protein sequence ID" value="GGO60988.1"/>
    <property type="molecule type" value="Genomic_DNA"/>
</dbReference>
<keyword evidence="1" id="KW-1133">Transmembrane helix</keyword>
<keyword evidence="1" id="KW-0472">Membrane</keyword>
<proteinExistence type="predicted"/>
<evidence type="ECO:0000256" key="1">
    <source>
        <dbReference type="SAM" id="Phobius"/>
    </source>
</evidence>
<feature type="transmembrane region" description="Helical" evidence="1">
    <location>
        <begin position="62"/>
        <end position="83"/>
    </location>
</feature>
<comment type="caution">
    <text evidence="2">The sequence shown here is derived from an EMBL/GenBank/DDBJ whole genome shotgun (WGS) entry which is preliminary data.</text>
</comment>
<reference evidence="2" key="1">
    <citation type="journal article" date="2014" name="Int. J. Syst. Evol. Microbiol.">
        <title>Complete genome sequence of Corynebacterium casei LMG S-19264T (=DSM 44701T), isolated from a smear-ripened cheese.</title>
        <authorList>
            <consortium name="US DOE Joint Genome Institute (JGI-PGF)"/>
            <person name="Walter F."/>
            <person name="Albersmeier A."/>
            <person name="Kalinowski J."/>
            <person name="Ruckert C."/>
        </authorList>
    </citation>
    <scope>NUCLEOTIDE SEQUENCE</scope>
    <source>
        <strain evidence="2">CGMCC 4.7368</strain>
    </source>
</reference>
<keyword evidence="1" id="KW-0812">Transmembrane</keyword>
<accession>A0A917YNR8</accession>
<dbReference type="Proteomes" id="UP000646523">
    <property type="component" value="Unassembled WGS sequence"/>
</dbReference>
<protein>
    <recommendedName>
        <fullName evidence="4">DUF4231 domain-containing protein</fullName>
    </recommendedName>
</protein>
<evidence type="ECO:0000313" key="2">
    <source>
        <dbReference type="EMBL" id="GGO60988.1"/>
    </source>
</evidence>
<sequence>MAMTGRPPESDIDGWIESTIEAYRRRARRIYRMGLLFRAIIVVSSLFALLPDSAIIQFPFYAQTYGLATTLAGLAGAACFLLVRNLKLAETLRLLDESITYLQDQSVRLLTLDGLSRQVAGIEIRKEIRRRDSTLQRSALDGLENLPGITPPQNGP</sequence>
<dbReference type="AlphaFoldDB" id="A0A917YNR8"/>
<evidence type="ECO:0008006" key="4">
    <source>
        <dbReference type="Google" id="ProtNLM"/>
    </source>
</evidence>
<feature type="transmembrane region" description="Helical" evidence="1">
    <location>
        <begin position="30"/>
        <end position="50"/>
    </location>
</feature>
<evidence type="ECO:0000313" key="3">
    <source>
        <dbReference type="Proteomes" id="UP000646523"/>
    </source>
</evidence>
<name>A0A917YNR8_9ACTN</name>
<reference evidence="2" key="2">
    <citation type="submission" date="2020-09" db="EMBL/GenBank/DDBJ databases">
        <authorList>
            <person name="Sun Q."/>
            <person name="Zhou Y."/>
        </authorList>
    </citation>
    <scope>NUCLEOTIDE SEQUENCE</scope>
    <source>
        <strain evidence="2">CGMCC 4.7368</strain>
    </source>
</reference>